<evidence type="ECO:0000259" key="3">
    <source>
        <dbReference type="Pfam" id="PF13439"/>
    </source>
</evidence>
<dbReference type="Pfam" id="PF13439">
    <property type="entry name" value="Glyco_transf_4"/>
    <property type="match status" value="1"/>
</dbReference>
<comment type="caution">
    <text evidence="4">The sequence shown here is derived from an EMBL/GenBank/DDBJ whole genome shotgun (WGS) entry which is preliminary data.</text>
</comment>
<evidence type="ECO:0000313" key="5">
    <source>
        <dbReference type="Proteomes" id="UP001225646"/>
    </source>
</evidence>
<proteinExistence type="predicted"/>
<sequence length="368" mass="41791">MKIIINGNILDKKPTGVGVYTQNIINNLSRITDEMLVFSWKGELDISTDQHENIPSSILPSKGIKGNILRLLWNNFVFPFKVSKNKGDVVLSTVPESIAIGRTPYIVIVYDVIPLLFPDYYKNGKYIYKYYIPLVLKRASRIIAVSESTKRDIVNIYGIDDSKITVVYCGYNKEHFKKIDDSTVKKVKNKYNLDDYILYVGNILPHKNIKKLVEAYKLVNSYSGDLVLVGSKSEVYFKEIQSIIKDSSIQNRVKFLDYVPYHDLPALISGAKLFVYPSLYEGFGIPLLEAMACGTPVITSNVSSLPEVGGDAAVYVDPYNEKKLAYSIEKVLTNKDLQLDMVRKGLERCKFFSWEKAAYQIEKVIKEI</sequence>
<protein>
    <submittedName>
        <fullName evidence="4">Glycosyltransferase involved in cell wall biosynthesis</fullName>
    </submittedName>
</protein>
<dbReference type="Pfam" id="PF00534">
    <property type="entry name" value="Glycos_transf_1"/>
    <property type="match status" value="1"/>
</dbReference>
<evidence type="ECO:0000313" key="4">
    <source>
        <dbReference type="EMBL" id="MDQ0162564.1"/>
    </source>
</evidence>
<dbReference type="CDD" id="cd03809">
    <property type="entry name" value="GT4_MtfB-like"/>
    <property type="match status" value="1"/>
</dbReference>
<reference evidence="4 5" key="1">
    <citation type="submission" date="2023-07" db="EMBL/GenBank/DDBJ databases">
        <title>Genomic Encyclopedia of Type Strains, Phase IV (KMG-IV): sequencing the most valuable type-strain genomes for metagenomic binning, comparative biology and taxonomic classification.</title>
        <authorList>
            <person name="Goeker M."/>
        </authorList>
    </citation>
    <scope>NUCLEOTIDE SEQUENCE [LARGE SCALE GENOMIC DNA]</scope>
    <source>
        <strain evidence="4 5">DSM 19092</strain>
    </source>
</reference>
<keyword evidence="5" id="KW-1185">Reference proteome</keyword>
<dbReference type="RefSeq" id="WP_419151965.1">
    <property type="nucleotide sequence ID" value="NZ_JAUSTR010000005.1"/>
</dbReference>
<accession>A0ABT9VNL1</accession>
<organism evidence="4 5">
    <name type="scientific">Aeribacillus alveayuensis</name>
    <dbReference type="NCBI Taxonomy" id="279215"/>
    <lineage>
        <taxon>Bacteria</taxon>
        <taxon>Bacillati</taxon>
        <taxon>Bacillota</taxon>
        <taxon>Bacilli</taxon>
        <taxon>Bacillales</taxon>
        <taxon>Bacillaceae</taxon>
        <taxon>Aeribacillus</taxon>
    </lineage>
</organism>
<evidence type="ECO:0000256" key="1">
    <source>
        <dbReference type="ARBA" id="ARBA00022679"/>
    </source>
</evidence>
<dbReference type="Proteomes" id="UP001225646">
    <property type="component" value="Unassembled WGS sequence"/>
</dbReference>
<dbReference type="SUPFAM" id="SSF53756">
    <property type="entry name" value="UDP-Glycosyltransferase/glycogen phosphorylase"/>
    <property type="match status" value="1"/>
</dbReference>
<keyword evidence="1" id="KW-0808">Transferase</keyword>
<dbReference type="Gene3D" id="3.40.50.2000">
    <property type="entry name" value="Glycogen Phosphorylase B"/>
    <property type="match status" value="2"/>
</dbReference>
<dbReference type="InterPro" id="IPR028098">
    <property type="entry name" value="Glyco_trans_4-like_N"/>
</dbReference>
<dbReference type="EMBL" id="JAUSTR010000005">
    <property type="protein sequence ID" value="MDQ0162564.1"/>
    <property type="molecule type" value="Genomic_DNA"/>
</dbReference>
<feature type="domain" description="Glycosyltransferase subfamily 4-like N-terminal" evidence="3">
    <location>
        <begin position="15"/>
        <end position="174"/>
    </location>
</feature>
<dbReference type="PANTHER" id="PTHR46401">
    <property type="entry name" value="GLYCOSYLTRANSFERASE WBBK-RELATED"/>
    <property type="match status" value="1"/>
</dbReference>
<feature type="domain" description="Glycosyl transferase family 1" evidence="2">
    <location>
        <begin position="184"/>
        <end position="345"/>
    </location>
</feature>
<dbReference type="PANTHER" id="PTHR46401:SF2">
    <property type="entry name" value="GLYCOSYLTRANSFERASE WBBK-RELATED"/>
    <property type="match status" value="1"/>
</dbReference>
<gene>
    <name evidence="4" type="ORF">J2S06_001641</name>
</gene>
<name>A0ABT9VNL1_9BACI</name>
<evidence type="ECO:0000259" key="2">
    <source>
        <dbReference type="Pfam" id="PF00534"/>
    </source>
</evidence>
<dbReference type="InterPro" id="IPR001296">
    <property type="entry name" value="Glyco_trans_1"/>
</dbReference>